<dbReference type="InterPro" id="IPR036264">
    <property type="entry name" value="Bact_exopeptidase_dim_dom"/>
</dbReference>
<keyword evidence="6 13" id="KW-0378">Hydrolase</keyword>
<dbReference type="Pfam" id="PF07687">
    <property type="entry name" value="M20_dimer"/>
    <property type="match status" value="1"/>
</dbReference>
<feature type="binding site" evidence="11">
    <location>
        <position position="379"/>
    </location>
    <ligand>
        <name>Zn(2+)</name>
        <dbReference type="ChEBI" id="CHEBI:29105"/>
        <label>2</label>
    </ligand>
</feature>
<dbReference type="GO" id="GO:0006518">
    <property type="term" value="P:peptide metabolic process"/>
    <property type="evidence" value="ECO:0007669"/>
    <property type="project" value="InterPro"/>
</dbReference>
<evidence type="ECO:0000256" key="11">
    <source>
        <dbReference type="PIRSR" id="PIRSR037215-2"/>
    </source>
</evidence>
<evidence type="ECO:0000256" key="1">
    <source>
        <dbReference type="ARBA" id="ARBA00000870"/>
    </source>
</evidence>
<proteinExistence type="inferred from homology"/>
<dbReference type="InterPro" id="IPR010161">
    <property type="entry name" value="Peptidase_M20B"/>
</dbReference>
<evidence type="ECO:0000256" key="5">
    <source>
        <dbReference type="ARBA" id="ARBA00022723"/>
    </source>
</evidence>
<dbReference type="AlphaFoldDB" id="A0A940PCS1"/>
<evidence type="ECO:0000256" key="6">
    <source>
        <dbReference type="ARBA" id="ARBA00022801"/>
    </source>
</evidence>
<dbReference type="SUPFAM" id="SSF53187">
    <property type="entry name" value="Zn-dependent exopeptidases"/>
    <property type="match status" value="1"/>
</dbReference>
<evidence type="ECO:0000256" key="7">
    <source>
        <dbReference type="ARBA" id="ARBA00022833"/>
    </source>
</evidence>
<dbReference type="Gene3D" id="3.30.70.360">
    <property type="match status" value="1"/>
</dbReference>
<dbReference type="NCBIfam" id="NF003976">
    <property type="entry name" value="PRK05469.1"/>
    <property type="match status" value="1"/>
</dbReference>
<dbReference type="GO" id="GO:0005829">
    <property type="term" value="C:cytosol"/>
    <property type="evidence" value="ECO:0007669"/>
    <property type="project" value="TreeGrafter"/>
</dbReference>
<comment type="similarity">
    <text evidence="2">Belongs to the peptidase M20B family.</text>
</comment>
<dbReference type="EC" id="3.4.11.4" evidence="9"/>
<dbReference type="GO" id="GO:0006508">
    <property type="term" value="P:proteolysis"/>
    <property type="evidence" value="ECO:0007669"/>
    <property type="project" value="UniProtKB-UniRule"/>
</dbReference>
<feature type="binding site" evidence="11">
    <location>
        <position position="140"/>
    </location>
    <ligand>
        <name>Zn(2+)</name>
        <dbReference type="ChEBI" id="CHEBI:29105"/>
        <label>1</label>
    </ligand>
</feature>
<dbReference type="NCBIfam" id="TIGR01882">
    <property type="entry name" value="peptidase-T"/>
    <property type="match status" value="1"/>
</dbReference>
<keyword evidence="5 11" id="KW-0479">Metal-binding</keyword>
<dbReference type="EMBL" id="JAEEGA010000005">
    <property type="protein sequence ID" value="MBP1041121.1"/>
    <property type="molecule type" value="Genomic_DNA"/>
</dbReference>
<keyword evidence="3 13" id="KW-0031">Aminopeptidase</keyword>
<dbReference type="GO" id="GO:0045148">
    <property type="term" value="F:tripeptide aminopeptidase activity"/>
    <property type="evidence" value="ECO:0007669"/>
    <property type="project" value="UniProtKB-UniRule"/>
</dbReference>
<dbReference type="RefSeq" id="WP_209526763.1">
    <property type="nucleotide sequence ID" value="NZ_JAEEGA010000005.1"/>
</dbReference>
<dbReference type="PANTHER" id="PTHR42994">
    <property type="entry name" value="PEPTIDASE T"/>
    <property type="match status" value="1"/>
</dbReference>
<accession>A0A940PCS1</accession>
<name>A0A940PCS1_9ENTE</name>
<comment type="cofactor">
    <cofactor evidence="11">
        <name>Zn(2+)</name>
        <dbReference type="ChEBI" id="CHEBI:29105"/>
    </cofactor>
    <text evidence="11">Binds 2 Zn(2+) ions per subunit.</text>
</comment>
<keyword evidence="7 11" id="KW-0862">Zinc</keyword>
<organism evidence="13 14">
    <name type="scientific">Vagococcus allomyrinae</name>
    <dbReference type="NCBI Taxonomy" id="2794353"/>
    <lineage>
        <taxon>Bacteria</taxon>
        <taxon>Bacillati</taxon>
        <taxon>Bacillota</taxon>
        <taxon>Bacilli</taxon>
        <taxon>Lactobacillales</taxon>
        <taxon>Enterococcaceae</taxon>
        <taxon>Vagococcus</taxon>
    </lineage>
</organism>
<dbReference type="InterPro" id="IPR001261">
    <property type="entry name" value="ArgE/DapE_CS"/>
</dbReference>
<feature type="domain" description="Peptidase M20 dimerisation" evidence="12">
    <location>
        <begin position="206"/>
        <end position="298"/>
    </location>
</feature>
<dbReference type="InterPro" id="IPR002933">
    <property type="entry name" value="Peptidase_M20"/>
</dbReference>
<dbReference type="PROSITE" id="PS00759">
    <property type="entry name" value="ARGE_DAPE_CPG2_2"/>
    <property type="match status" value="1"/>
</dbReference>
<dbReference type="CDD" id="cd03892">
    <property type="entry name" value="M20_peptT"/>
    <property type="match status" value="1"/>
</dbReference>
<dbReference type="SUPFAM" id="SSF55031">
    <property type="entry name" value="Bacterial exopeptidase dimerisation domain"/>
    <property type="match status" value="1"/>
</dbReference>
<keyword evidence="4" id="KW-0645">Protease</keyword>
<dbReference type="PIRSF" id="PIRSF037215">
    <property type="entry name" value="Peptidase_M20B"/>
    <property type="match status" value="1"/>
</dbReference>
<evidence type="ECO:0000313" key="13">
    <source>
        <dbReference type="EMBL" id="MBP1041121.1"/>
    </source>
</evidence>
<evidence type="ECO:0000256" key="10">
    <source>
        <dbReference type="PIRSR" id="PIRSR037215-1"/>
    </source>
</evidence>
<comment type="catalytic activity">
    <reaction evidence="1">
        <text>Release of the N-terminal residue from a tripeptide.</text>
        <dbReference type="EC" id="3.4.11.4"/>
    </reaction>
</comment>
<gene>
    <name evidence="13" type="primary">pepT</name>
    <name evidence="13" type="ORF">I6N95_08905</name>
</gene>
<feature type="binding site" evidence="11">
    <location>
        <position position="140"/>
    </location>
    <ligand>
        <name>Zn(2+)</name>
        <dbReference type="ChEBI" id="CHEBI:29105"/>
        <label>2</label>
    </ligand>
</feature>
<protein>
    <recommendedName>
        <fullName evidence="9">Peptidase T</fullName>
        <ecNumber evidence="9">3.4.11.4</ecNumber>
    </recommendedName>
</protein>
<feature type="binding site" evidence="11">
    <location>
        <position position="78"/>
    </location>
    <ligand>
        <name>Zn(2+)</name>
        <dbReference type="ChEBI" id="CHEBI:29105"/>
        <label>1</label>
    </ligand>
</feature>
<dbReference type="GO" id="GO:0008270">
    <property type="term" value="F:zinc ion binding"/>
    <property type="evidence" value="ECO:0007669"/>
    <property type="project" value="InterPro"/>
</dbReference>
<sequence length="408" mass="44787">MSLLERFIRYTKINTRSDASSQTVPTTYSQVEFAKQLADDLRELGLSEVEYLEKNSFVTATLPANGPSAGPVIGLIAHVDTADYSAEGISPQVHENYDGQDVVLHAEKELVLSVSDFPNLKNYVGQTLITTDGTTLLGADDKAGIVEIIGAVEYFLKNPEIPHGEIRLAFGPDEEIGRGADLFDAEQFRAKYAYTIDSGTVGHLEYETFNAAQAVITIDGVSVHPGTAKGSLINANKLGKQLDDRLPQDEVPEKTAGYEGFYLLHNFTGTIDKAELVYIVRDHDAQKFAERKQFLVDQVVAINATLDKPRLHIELTDQYYNMGDIIKADFYPVELALKAMENQGITPIVTPFRGGTDGSKISFKGIPTPNIFTGGENFHGQYEFITLEAMEKTVATLVELIKLNTSGI</sequence>
<reference evidence="13" key="1">
    <citation type="submission" date="2020-12" db="EMBL/GenBank/DDBJ databases">
        <title>Vagococcus allomyrinae sp. nov. and Enterococcus lavae sp. nov., isolated from the larvae of Allomyrina dichotoma.</title>
        <authorList>
            <person name="Lee S.D."/>
        </authorList>
    </citation>
    <scope>NUCLEOTIDE SEQUENCE</scope>
    <source>
        <strain evidence="13">BWB3-3</strain>
    </source>
</reference>
<evidence type="ECO:0000256" key="3">
    <source>
        <dbReference type="ARBA" id="ARBA00022438"/>
    </source>
</evidence>
<dbReference type="GO" id="GO:0008237">
    <property type="term" value="F:metallopeptidase activity"/>
    <property type="evidence" value="ECO:0007669"/>
    <property type="project" value="UniProtKB-KW"/>
</dbReference>
<evidence type="ECO:0000256" key="9">
    <source>
        <dbReference type="NCBIfam" id="TIGR01882"/>
    </source>
</evidence>
<dbReference type="Gene3D" id="3.40.630.10">
    <property type="entry name" value="Zn peptidases"/>
    <property type="match status" value="1"/>
</dbReference>
<dbReference type="Pfam" id="PF01546">
    <property type="entry name" value="Peptidase_M20"/>
    <property type="match status" value="1"/>
</dbReference>
<dbReference type="NCBIfam" id="NF009920">
    <property type="entry name" value="PRK13381.1"/>
    <property type="match status" value="1"/>
</dbReference>
<evidence type="ECO:0000259" key="12">
    <source>
        <dbReference type="Pfam" id="PF07687"/>
    </source>
</evidence>
<feature type="active site" evidence="10">
    <location>
        <position position="80"/>
    </location>
</feature>
<keyword evidence="14" id="KW-1185">Reference proteome</keyword>
<feature type="binding site" evidence="11">
    <location>
        <position position="175"/>
    </location>
    <ligand>
        <name>Zn(2+)</name>
        <dbReference type="ChEBI" id="CHEBI:29105"/>
        <label>2</label>
    </ligand>
</feature>
<comment type="caution">
    <text evidence="13">The sequence shown here is derived from an EMBL/GenBank/DDBJ whole genome shotgun (WGS) entry which is preliminary data.</text>
</comment>
<dbReference type="PROSITE" id="PS00758">
    <property type="entry name" value="ARGE_DAPE_CPG2_1"/>
    <property type="match status" value="1"/>
</dbReference>
<evidence type="ECO:0000313" key="14">
    <source>
        <dbReference type="Proteomes" id="UP000674938"/>
    </source>
</evidence>
<dbReference type="InterPro" id="IPR011650">
    <property type="entry name" value="Peptidase_M20_dimer"/>
</dbReference>
<evidence type="ECO:0000256" key="8">
    <source>
        <dbReference type="ARBA" id="ARBA00023049"/>
    </source>
</evidence>
<dbReference type="PANTHER" id="PTHR42994:SF1">
    <property type="entry name" value="PEPTIDASE T"/>
    <property type="match status" value="1"/>
</dbReference>
<evidence type="ECO:0000256" key="4">
    <source>
        <dbReference type="ARBA" id="ARBA00022670"/>
    </source>
</evidence>
<keyword evidence="8" id="KW-0482">Metalloprotease</keyword>
<feature type="active site" description="Proton acceptor" evidence="10">
    <location>
        <position position="174"/>
    </location>
</feature>
<feature type="binding site" evidence="11">
    <location>
        <position position="197"/>
    </location>
    <ligand>
        <name>Zn(2+)</name>
        <dbReference type="ChEBI" id="CHEBI:29105"/>
        <label>1</label>
    </ligand>
</feature>
<evidence type="ECO:0000256" key="2">
    <source>
        <dbReference type="ARBA" id="ARBA00009692"/>
    </source>
</evidence>
<dbReference type="Proteomes" id="UP000674938">
    <property type="component" value="Unassembled WGS sequence"/>
</dbReference>